<reference evidence="3" key="1">
    <citation type="journal article" date="2016" name="Proc. Natl. Acad. Sci. U.S.A.">
        <title>Comparative genomics of biotechnologically important yeasts.</title>
        <authorList>
            <person name="Riley R."/>
            <person name="Haridas S."/>
            <person name="Wolfe K.H."/>
            <person name="Lopes M.R."/>
            <person name="Hittinger C.T."/>
            <person name="Goeker M."/>
            <person name="Salamov A.A."/>
            <person name="Wisecaver J.H."/>
            <person name="Long T.M."/>
            <person name="Calvey C.H."/>
            <person name="Aerts A.L."/>
            <person name="Barry K.W."/>
            <person name="Choi C."/>
            <person name="Clum A."/>
            <person name="Coughlan A.Y."/>
            <person name="Deshpande S."/>
            <person name="Douglass A.P."/>
            <person name="Hanson S.J."/>
            <person name="Klenk H.-P."/>
            <person name="LaButti K.M."/>
            <person name="Lapidus A."/>
            <person name="Lindquist E.A."/>
            <person name="Lipzen A.M."/>
            <person name="Meier-Kolthoff J.P."/>
            <person name="Ohm R.A."/>
            <person name="Otillar R.P."/>
            <person name="Pangilinan J.L."/>
            <person name="Peng Y."/>
            <person name="Rokas A."/>
            <person name="Rosa C.A."/>
            <person name="Scheuner C."/>
            <person name="Sibirny A.A."/>
            <person name="Slot J.C."/>
            <person name="Stielow J.B."/>
            <person name="Sun H."/>
            <person name="Kurtzman C.P."/>
            <person name="Blackwell M."/>
            <person name="Grigoriev I.V."/>
            <person name="Jeffries T.W."/>
        </authorList>
    </citation>
    <scope>NUCLEOTIDE SEQUENCE [LARGE SCALE GENOMIC DNA]</scope>
    <source>
        <strain evidence="3">NRRL Y-1626</strain>
    </source>
</reference>
<protein>
    <submittedName>
        <fullName evidence="2">Uncharacterized protein</fullName>
    </submittedName>
</protein>
<dbReference type="Pfam" id="PF12767">
    <property type="entry name" value="SAGA-Tad1"/>
    <property type="match status" value="1"/>
</dbReference>
<sequence length="443" mass="51012">MGKKTLIEMQQELFSNVLWKTDLAKIYKVLFNDSVESSTTTKTNIKGKTGKKILKKKLKFLHKAKISRDKKMYVNKKIILTHNRLIIALLGNTAEEILVQGKEIKTEKQLEKQKQQQTQQALENNETFEGADQDENERDSDAIKNGTSNGDSENGKFESSKVMKDEPLKGLFTIDNDALDELEQQQKIIRASKTNNDDKKEEKLLLDHKNSGIVFLNKVLDTFSAEDKLRFARIQKEDGKRGFINATNLKNKLDSMLKVPSCKEYMAVNINGHIPGRYVNDSKLIKNNSMQYLYNITKQHQYDIYLKMISPLLAFNKLIERKFIDSYLEDNNLLEYHEQYKANNNTHLKLSDVYFPLDGFLGTTQFSKDIIKAQEQPLCKELYNFPDVKSLTISMTGQIRQLGMIGNVAPGCAELLLVGLQQYLCDIIEEVHDVVKYRRKKYS</sequence>
<evidence type="ECO:0000313" key="3">
    <source>
        <dbReference type="Proteomes" id="UP000092321"/>
    </source>
</evidence>
<dbReference type="InterPro" id="IPR024738">
    <property type="entry name" value="Hfi1/Tada1"/>
</dbReference>
<organism evidence="2 3">
    <name type="scientific">Hanseniaspora valbyensis NRRL Y-1626</name>
    <dbReference type="NCBI Taxonomy" id="766949"/>
    <lineage>
        <taxon>Eukaryota</taxon>
        <taxon>Fungi</taxon>
        <taxon>Dikarya</taxon>
        <taxon>Ascomycota</taxon>
        <taxon>Saccharomycotina</taxon>
        <taxon>Saccharomycetes</taxon>
        <taxon>Saccharomycodales</taxon>
        <taxon>Saccharomycodaceae</taxon>
        <taxon>Hanseniaspora</taxon>
    </lineage>
</organism>
<feature type="compositionally biased region" description="Acidic residues" evidence="1">
    <location>
        <begin position="129"/>
        <end position="138"/>
    </location>
</feature>
<gene>
    <name evidence="2" type="ORF">HANVADRAFT_52128</name>
</gene>
<dbReference type="GO" id="GO:0070461">
    <property type="term" value="C:SAGA-type complex"/>
    <property type="evidence" value="ECO:0007669"/>
    <property type="project" value="InterPro"/>
</dbReference>
<feature type="compositionally biased region" description="Low complexity" evidence="1">
    <location>
        <begin position="115"/>
        <end position="125"/>
    </location>
</feature>
<keyword evidence="3" id="KW-1185">Reference proteome</keyword>
<dbReference type="Proteomes" id="UP000092321">
    <property type="component" value="Unassembled WGS sequence"/>
</dbReference>
<name>A0A1B7TG35_9ASCO</name>
<feature type="region of interest" description="Disordered" evidence="1">
    <location>
        <begin position="110"/>
        <end position="160"/>
    </location>
</feature>
<evidence type="ECO:0000256" key="1">
    <source>
        <dbReference type="SAM" id="MobiDB-lite"/>
    </source>
</evidence>
<accession>A0A1B7TG35</accession>
<comment type="caution">
    <text evidence="2">The sequence shown here is derived from an EMBL/GenBank/DDBJ whole genome shotgun (WGS) entry which is preliminary data.</text>
</comment>
<dbReference type="EMBL" id="LXPE01000007">
    <property type="protein sequence ID" value="OBA27691.1"/>
    <property type="molecule type" value="Genomic_DNA"/>
</dbReference>
<evidence type="ECO:0000313" key="2">
    <source>
        <dbReference type="EMBL" id="OBA27691.1"/>
    </source>
</evidence>
<dbReference type="OrthoDB" id="3970911at2759"/>
<feature type="non-terminal residue" evidence="2">
    <location>
        <position position="443"/>
    </location>
</feature>
<dbReference type="CDD" id="cd22933">
    <property type="entry name" value="HFD_HFI1"/>
    <property type="match status" value="1"/>
</dbReference>
<proteinExistence type="predicted"/>
<dbReference type="AlphaFoldDB" id="A0A1B7TG35"/>